<keyword evidence="1 2" id="KW-0732">Signal</keyword>
<dbReference type="EMBL" id="PGCI01001113">
    <property type="protein sequence ID" value="PLW07680.1"/>
    <property type="molecule type" value="Genomic_DNA"/>
</dbReference>
<sequence>MQPRLSHCLSVTLLALAPLFCSPHPVAEQAGSAHRPFHGTATWFLPNLGACGEVSSEADHIIAMNTPQYKSGGHCHKNVVIKNKANGKSVVAKVLDEVRLSPVVRYWPYITVRGKIPLSGESL</sequence>
<feature type="chain" id="PRO_5014950547" description="RlpA-like protein double-psi beta-barrel domain-containing protein" evidence="2">
    <location>
        <begin position="24"/>
        <end position="123"/>
    </location>
</feature>
<reference evidence="3 4" key="1">
    <citation type="submission" date="2017-11" db="EMBL/GenBank/DDBJ databases">
        <title>De novo assembly and phasing of dikaryotic genomes from two isolates of Puccinia coronata f. sp. avenae, the causal agent of oat crown rust.</title>
        <authorList>
            <person name="Miller M.E."/>
            <person name="Zhang Y."/>
            <person name="Omidvar V."/>
            <person name="Sperschneider J."/>
            <person name="Schwessinger B."/>
            <person name="Raley C."/>
            <person name="Palmer J.M."/>
            <person name="Garnica D."/>
            <person name="Upadhyaya N."/>
            <person name="Rathjen J."/>
            <person name="Taylor J.M."/>
            <person name="Park R.F."/>
            <person name="Dodds P.N."/>
            <person name="Hirsch C.D."/>
            <person name="Kianian S.F."/>
            <person name="Figueroa M."/>
        </authorList>
    </citation>
    <scope>NUCLEOTIDE SEQUENCE [LARGE SCALE GENOMIC DNA]</scope>
    <source>
        <strain evidence="3">12SD80</strain>
    </source>
</reference>
<dbReference type="Proteomes" id="UP000235392">
    <property type="component" value="Unassembled WGS sequence"/>
</dbReference>
<evidence type="ECO:0000313" key="4">
    <source>
        <dbReference type="Proteomes" id="UP000235392"/>
    </source>
</evidence>
<accession>A0A2N5S365</accession>
<dbReference type="PANTHER" id="PTHR31836">
    <property type="match status" value="1"/>
</dbReference>
<gene>
    <name evidence="3" type="ORF">PCASD_22818</name>
</gene>
<evidence type="ECO:0008006" key="5">
    <source>
        <dbReference type="Google" id="ProtNLM"/>
    </source>
</evidence>
<dbReference type="InterPro" id="IPR036908">
    <property type="entry name" value="RlpA-like_sf"/>
</dbReference>
<evidence type="ECO:0000256" key="2">
    <source>
        <dbReference type="SAM" id="SignalP"/>
    </source>
</evidence>
<evidence type="ECO:0000313" key="3">
    <source>
        <dbReference type="EMBL" id="PLW07680.1"/>
    </source>
</evidence>
<dbReference type="SUPFAM" id="SSF50685">
    <property type="entry name" value="Barwin-like endoglucanases"/>
    <property type="match status" value="1"/>
</dbReference>
<dbReference type="AlphaFoldDB" id="A0A2N5S365"/>
<organism evidence="3 4">
    <name type="scientific">Puccinia coronata f. sp. avenae</name>
    <dbReference type="NCBI Taxonomy" id="200324"/>
    <lineage>
        <taxon>Eukaryota</taxon>
        <taxon>Fungi</taxon>
        <taxon>Dikarya</taxon>
        <taxon>Basidiomycota</taxon>
        <taxon>Pucciniomycotina</taxon>
        <taxon>Pucciniomycetes</taxon>
        <taxon>Pucciniales</taxon>
        <taxon>Pucciniaceae</taxon>
        <taxon>Puccinia</taxon>
    </lineage>
</organism>
<proteinExistence type="predicted"/>
<protein>
    <recommendedName>
        <fullName evidence="5">RlpA-like protein double-psi beta-barrel domain-containing protein</fullName>
    </recommendedName>
</protein>
<dbReference type="CDD" id="cd22191">
    <property type="entry name" value="DPBB_RlpA_EXP_N-like"/>
    <property type="match status" value="1"/>
</dbReference>
<name>A0A2N5S365_9BASI</name>
<comment type="caution">
    <text evidence="3">The sequence shown here is derived from an EMBL/GenBank/DDBJ whole genome shotgun (WGS) entry which is preliminary data.</text>
</comment>
<evidence type="ECO:0000256" key="1">
    <source>
        <dbReference type="ARBA" id="ARBA00022729"/>
    </source>
</evidence>
<dbReference type="PANTHER" id="PTHR31836:SF25">
    <property type="entry name" value="RLPA-LIKE PROTEIN DOUBLE-PSI BETA-BARREL DOMAIN-CONTAINING PROTEIN"/>
    <property type="match status" value="1"/>
</dbReference>
<dbReference type="Gene3D" id="2.40.40.10">
    <property type="entry name" value="RlpA-like domain"/>
    <property type="match status" value="1"/>
</dbReference>
<feature type="signal peptide" evidence="2">
    <location>
        <begin position="1"/>
        <end position="23"/>
    </location>
</feature>
<dbReference type="InterPro" id="IPR051477">
    <property type="entry name" value="Expansin_CellWall"/>
</dbReference>